<feature type="domain" description="C2H2-type" evidence="13">
    <location>
        <begin position="1177"/>
        <end position="1204"/>
    </location>
</feature>
<feature type="compositionally biased region" description="Basic and acidic residues" evidence="12">
    <location>
        <begin position="510"/>
        <end position="525"/>
    </location>
</feature>
<dbReference type="SUPFAM" id="SSF57667">
    <property type="entry name" value="beta-beta-alpha zinc fingers"/>
    <property type="match status" value="8"/>
</dbReference>
<feature type="domain" description="C2H2-type" evidence="13">
    <location>
        <begin position="1037"/>
        <end position="1064"/>
    </location>
</feature>
<dbReference type="InterPro" id="IPR004875">
    <property type="entry name" value="DDE_SF_endonuclease_dom"/>
</dbReference>
<feature type="compositionally biased region" description="Basic residues" evidence="12">
    <location>
        <begin position="481"/>
        <end position="493"/>
    </location>
</feature>
<keyword evidence="4" id="KW-0677">Repeat</keyword>
<dbReference type="Pfam" id="PF00096">
    <property type="entry name" value="zf-C2H2"/>
    <property type="match status" value="14"/>
</dbReference>
<dbReference type="FunFam" id="3.30.160.60:FF:000097">
    <property type="entry name" value="Zinc finger protein"/>
    <property type="match status" value="1"/>
</dbReference>
<sequence length="1230" mass="138411">MVRTYRRKTDRGKTDIGVLRRAAVDVAVGGKFKTVAKDYGIDRMKLKRYVKQQETDGPQGSTGYKKLSRLKCTFTEKQETDLAAHIKCLSDQYYGLIAQKCCKLAYEFAKRNGVKFPASWTTNEKAGMDWLRLFNKRNNLSIRSPETTSLARATAFNKQIVNTFYDNLAKVMDTYKFEPQDMYNCDESGCHTVQSPGKVVTRRGQKQVGSITSAERGQLVTLVYTVSAIGNALPPMFIFPRVNFRPHFMNLAPAGSTGTATKSGWMNELIFPEYIDHIAKQTRCSKDNKILLIMDNHESHIWLNAVDRAKEKGIVLLTIPPHTSHRLQPLYRTVYGPFKAAYAHAMDGWMRDHQGKTLTIIDVPGLVKTAQEASMTQRNITSGFASTGIYPFNRNLFSDIDFAPSNVTDRPNPANTVNTNDTAVQNPGADEVQDSPDRTPTSAPTPMASGSNSSSESGSNSSQVNKAYVSPSDIIRFPKAAPRKTKGGRKKGTTRILTDTPMRNAIAAETEARKQLERKKSDAKASRATKSAQTKPKKLFKETKSRKRVGLQLDSESSDDADAGDFQLRDKDSEPDDNNYIIEGDFVITKIDGKKAPSILYIARVEAIDDDGYEGVFLRKVPSHMNFDRPTFILDETDCGTFSKEDIVKKLSPPEFLKGSQRKSKQLPELEQPTVLGRGMKVEELEGSSEILQIKIEDVNSFGLEEEQSDQLNDLFVKVEVKTEYETDVRLDQPEPNDSEASFLKGHPHEGGSITSTRETAPTFMNGSDTHPPDSSTETSKRTFYKQDKPNDEMFVENNFHKAHRGKKAKHPYKCKTGGKSFNRSSDLKKHVTIHNGERPYECTICGKSFDWSCNLKTHIRIHNGERPYKCTSCGKSFNQSSNLKTHVTIHNGERPYKCTNCGKSFNQSSTLKTHMRIHNSERPFKCAICGKSFNQSSALKTHMRIHNGERPYKCTNCGKSFNQSGTLKTHMTIHSGERPYKCTVCGKSFNQSSPLKSHMRIHNGERPYKCTVCGESFIHLSSFKIHMRNHNGERPYKCTSCGKSFNWSSTLKSHMAIHNGECPYKCTSCGKSFNRPSTLKTHVIIHNGERPYKCTVCGKSCNQSSNLKTHMRIHNNKCPFKCSSCGKSFHLSSNLKTHMIIHNGERPYKCKVCGKSFNRPSTLKTHVIIHNGERPYKCKICGKSFNQSSNLKTHMRIHNGERPFKCSSCGKSFKRSSNLKTHMRIHNLE</sequence>
<feature type="domain" description="C2H2-type" evidence="13">
    <location>
        <begin position="897"/>
        <end position="924"/>
    </location>
</feature>
<evidence type="ECO:0000256" key="11">
    <source>
        <dbReference type="PROSITE-ProRule" id="PRU00042"/>
    </source>
</evidence>
<feature type="domain" description="C2H2-type" evidence="13">
    <location>
        <begin position="1093"/>
        <end position="1120"/>
    </location>
</feature>
<dbReference type="FunFam" id="3.30.160.60:FF:000161">
    <property type="entry name" value="Zinc finger protein 366"/>
    <property type="match status" value="1"/>
</dbReference>
<dbReference type="FunFam" id="3.30.160.60:FF:000156">
    <property type="entry name" value="Zinc finger protein 568"/>
    <property type="match status" value="1"/>
</dbReference>
<dbReference type="InterPro" id="IPR013087">
    <property type="entry name" value="Znf_C2H2_type"/>
</dbReference>
<dbReference type="PANTHER" id="PTHR24376:SF250">
    <property type="entry name" value="ZINC FINGER PROTEIN 770"/>
    <property type="match status" value="1"/>
</dbReference>
<keyword evidence="9" id="KW-0804">Transcription</keyword>
<accession>A0A8C4RBT4</accession>
<evidence type="ECO:0000313" key="15">
    <source>
        <dbReference type="Proteomes" id="UP000694388"/>
    </source>
</evidence>
<dbReference type="FunFam" id="3.30.160.60:FF:000624">
    <property type="entry name" value="zinc finger protein 697"/>
    <property type="match status" value="3"/>
</dbReference>
<dbReference type="Ensembl" id="ENSEBUT00000028393.1">
    <property type="protein sequence ID" value="ENSEBUP00000027817.1"/>
    <property type="gene ID" value="ENSEBUG00000017017.1"/>
</dbReference>
<feature type="compositionally biased region" description="Polar residues" evidence="12">
    <location>
        <begin position="407"/>
        <end position="425"/>
    </location>
</feature>
<feature type="domain" description="C2H2-type" evidence="13">
    <location>
        <begin position="813"/>
        <end position="840"/>
    </location>
</feature>
<feature type="domain" description="C2H2-type" evidence="13">
    <location>
        <begin position="981"/>
        <end position="1008"/>
    </location>
</feature>
<keyword evidence="5 11" id="KW-0863">Zinc-finger</keyword>
<feature type="domain" description="C2H2-type" evidence="13">
    <location>
        <begin position="869"/>
        <end position="896"/>
    </location>
</feature>
<dbReference type="FunFam" id="3.30.160.60:FF:000110">
    <property type="entry name" value="Zinc finger protein-like"/>
    <property type="match status" value="1"/>
</dbReference>
<dbReference type="GO" id="GO:0008270">
    <property type="term" value="F:zinc ion binding"/>
    <property type="evidence" value="ECO:0007669"/>
    <property type="project" value="UniProtKB-KW"/>
</dbReference>
<keyword evidence="6" id="KW-0862">Zinc</keyword>
<name>A0A8C4RBT4_EPTBU</name>
<feature type="domain" description="C2H2-type" evidence="13">
    <location>
        <begin position="925"/>
        <end position="952"/>
    </location>
</feature>
<evidence type="ECO:0000256" key="10">
    <source>
        <dbReference type="ARBA" id="ARBA00023242"/>
    </source>
</evidence>
<keyword evidence="3" id="KW-0479">Metal-binding</keyword>
<comment type="function">
    <text evidence="1">May be involved in transcriptional regulation.</text>
</comment>
<dbReference type="FunFam" id="3.30.160.60:FF:001639">
    <property type="entry name" value="Si:dkey-7i4.21"/>
    <property type="match status" value="1"/>
</dbReference>
<evidence type="ECO:0000256" key="1">
    <source>
        <dbReference type="ARBA" id="ARBA00003767"/>
    </source>
</evidence>
<reference evidence="14" key="2">
    <citation type="submission" date="2025-09" db="UniProtKB">
        <authorList>
            <consortium name="Ensembl"/>
        </authorList>
    </citation>
    <scope>IDENTIFICATION</scope>
</reference>
<dbReference type="Proteomes" id="UP000694388">
    <property type="component" value="Unplaced"/>
</dbReference>
<dbReference type="GO" id="GO:0001228">
    <property type="term" value="F:DNA-binding transcription activator activity, RNA polymerase II-specific"/>
    <property type="evidence" value="ECO:0007669"/>
    <property type="project" value="TreeGrafter"/>
</dbReference>
<evidence type="ECO:0000256" key="5">
    <source>
        <dbReference type="ARBA" id="ARBA00022771"/>
    </source>
</evidence>
<feature type="domain" description="C2H2-type" evidence="13">
    <location>
        <begin position="1205"/>
        <end position="1230"/>
    </location>
</feature>
<dbReference type="SMART" id="SM00355">
    <property type="entry name" value="ZnF_C2H2"/>
    <property type="match status" value="15"/>
</dbReference>
<feature type="region of interest" description="Disordered" evidence="12">
    <location>
        <begin position="407"/>
        <end position="577"/>
    </location>
</feature>
<feature type="domain" description="C2H2-type" evidence="13">
    <location>
        <begin position="1121"/>
        <end position="1148"/>
    </location>
</feature>
<evidence type="ECO:0000259" key="13">
    <source>
        <dbReference type="PROSITE" id="PS50157"/>
    </source>
</evidence>
<evidence type="ECO:0000256" key="9">
    <source>
        <dbReference type="ARBA" id="ARBA00023163"/>
    </source>
</evidence>
<dbReference type="GeneTree" id="ENSGT00940000153165"/>
<protein>
    <recommendedName>
        <fullName evidence="13">C2H2-type domain-containing protein</fullName>
    </recommendedName>
</protein>
<dbReference type="PANTHER" id="PTHR24376">
    <property type="entry name" value="ZINC FINGER PROTEIN"/>
    <property type="match status" value="1"/>
</dbReference>
<feature type="domain" description="C2H2-type" evidence="13">
    <location>
        <begin position="953"/>
        <end position="980"/>
    </location>
</feature>
<dbReference type="GO" id="GO:0005634">
    <property type="term" value="C:nucleus"/>
    <property type="evidence" value="ECO:0007669"/>
    <property type="project" value="UniProtKB-SubCell"/>
</dbReference>
<dbReference type="Pfam" id="PF03184">
    <property type="entry name" value="DDE_1"/>
    <property type="match status" value="1"/>
</dbReference>
<dbReference type="Gene3D" id="3.30.160.60">
    <property type="entry name" value="Classic Zinc Finger"/>
    <property type="match status" value="15"/>
</dbReference>
<dbReference type="InterPro" id="IPR036236">
    <property type="entry name" value="Znf_C2H2_sf"/>
</dbReference>
<proteinExistence type="predicted"/>
<dbReference type="FunFam" id="3.30.160.60:FF:000016">
    <property type="entry name" value="zinc finger protein 37 homolog"/>
    <property type="match status" value="1"/>
</dbReference>
<dbReference type="PROSITE" id="PS00028">
    <property type="entry name" value="ZINC_FINGER_C2H2_1"/>
    <property type="match status" value="14"/>
</dbReference>
<feature type="domain" description="C2H2-type" evidence="13">
    <location>
        <begin position="1009"/>
        <end position="1036"/>
    </location>
</feature>
<dbReference type="FunFam" id="3.30.160.60:FF:000307">
    <property type="entry name" value="Zinc finger protein ZFP69 isoform 1"/>
    <property type="match status" value="1"/>
</dbReference>
<dbReference type="FunFam" id="3.30.160.60:FF:000446">
    <property type="entry name" value="Zinc finger protein"/>
    <property type="match status" value="3"/>
</dbReference>
<feature type="compositionally biased region" description="Low complexity" evidence="12">
    <location>
        <begin position="449"/>
        <end position="462"/>
    </location>
</feature>
<feature type="domain" description="C2H2-type" evidence="13">
    <location>
        <begin position="1065"/>
        <end position="1092"/>
    </location>
</feature>
<reference evidence="14" key="1">
    <citation type="submission" date="2025-08" db="UniProtKB">
        <authorList>
            <consortium name="Ensembl"/>
        </authorList>
    </citation>
    <scope>IDENTIFICATION</scope>
</reference>
<dbReference type="PROSITE" id="PS50157">
    <property type="entry name" value="ZINC_FINGER_C2H2_2"/>
    <property type="match status" value="15"/>
</dbReference>
<dbReference type="FunFam" id="3.30.160.60:FF:000213">
    <property type="entry name" value="Zinc finger protein 624"/>
    <property type="match status" value="1"/>
</dbReference>
<feature type="region of interest" description="Disordered" evidence="12">
    <location>
        <begin position="731"/>
        <end position="782"/>
    </location>
</feature>
<evidence type="ECO:0000256" key="8">
    <source>
        <dbReference type="ARBA" id="ARBA00023125"/>
    </source>
</evidence>
<comment type="subcellular location">
    <subcellularLocation>
        <location evidence="2">Nucleus</location>
    </subcellularLocation>
</comment>
<organism evidence="14 15">
    <name type="scientific">Eptatretus burgeri</name>
    <name type="common">Inshore hagfish</name>
    <dbReference type="NCBI Taxonomy" id="7764"/>
    <lineage>
        <taxon>Eukaryota</taxon>
        <taxon>Metazoa</taxon>
        <taxon>Chordata</taxon>
        <taxon>Craniata</taxon>
        <taxon>Vertebrata</taxon>
        <taxon>Cyclostomata</taxon>
        <taxon>Myxini</taxon>
        <taxon>Myxiniformes</taxon>
        <taxon>Myxinidae</taxon>
        <taxon>Eptatretinae</taxon>
        <taxon>Eptatretus</taxon>
    </lineage>
</organism>
<keyword evidence="15" id="KW-1185">Reference proteome</keyword>
<evidence type="ECO:0000256" key="6">
    <source>
        <dbReference type="ARBA" id="ARBA00022833"/>
    </source>
</evidence>
<evidence type="ECO:0000256" key="4">
    <source>
        <dbReference type="ARBA" id="ARBA00022737"/>
    </source>
</evidence>
<feature type="domain" description="C2H2-type" evidence="13">
    <location>
        <begin position="1149"/>
        <end position="1176"/>
    </location>
</feature>
<keyword evidence="8" id="KW-0238">DNA-binding</keyword>
<dbReference type="GO" id="GO:0000978">
    <property type="term" value="F:RNA polymerase II cis-regulatory region sequence-specific DNA binding"/>
    <property type="evidence" value="ECO:0007669"/>
    <property type="project" value="TreeGrafter"/>
</dbReference>
<dbReference type="AlphaFoldDB" id="A0A8C4RBT4"/>
<evidence type="ECO:0000313" key="14">
    <source>
        <dbReference type="Ensembl" id="ENSEBUP00000027817.1"/>
    </source>
</evidence>
<feature type="compositionally biased region" description="Polar residues" evidence="12">
    <location>
        <begin position="753"/>
        <end position="778"/>
    </location>
</feature>
<evidence type="ECO:0000256" key="3">
    <source>
        <dbReference type="ARBA" id="ARBA00022723"/>
    </source>
</evidence>
<feature type="domain" description="C2H2-type" evidence="13">
    <location>
        <begin position="841"/>
        <end position="868"/>
    </location>
</feature>
<evidence type="ECO:0000256" key="2">
    <source>
        <dbReference type="ARBA" id="ARBA00004123"/>
    </source>
</evidence>
<keyword evidence="7" id="KW-0805">Transcription regulation</keyword>
<keyword evidence="10" id="KW-0539">Nucleus</keyword>
<evidence type="ECO:0000256" key="7">
    <source>
        <dbReference type="ARBA" id="ARBA00023015"/>
    </source>
</evidence>
<evidence type="ECO:0000256" key="12">
    <source>
        <dbReference type="SAM" id="MobiDB-lite"/>
    </source>
</evidence>